<sequence length="119" mass="13374">MVGWPCLDILLVAERNRNNKLILVSLVSYNVLPTYPPTTNLSTQLPPTHLPAYLLSTYHLPPTHLPPTHLPIYLSTHRPTDHQPATSYPPTTYHLPTYPPSHSLLVLCAYACSVNKEKQ</sequence>
<accession>A0A2T7NX45</accession>
<proteinExistence type="predicted"/>
<dbReference type="AlphaFoldDB" id="A0A2T7NX45"/>
<gene>
    <name evidence="1" type="ORF">C0Q70_13394</name>
</gene>
<keyword evidence="2" id="KW-1185">Reference proteome</keyword>
<organism evidence="1 2">
    <name type="scientific">Pomacea canaliculata</name>
    <name type="common">Golden apple snail</name>
    <dbReference type="NCBI Taxonomy" id="400727"/>
    <lineage>
        <taxon>Eukaryota</taxon>
        <taxon>Metazoa</taxon>
        <taxon>Spiralia</taxon>
        <taxon>Lophotrochozoa</taxon>
        <taxon>Mollusca</taxon>
        <taxon>Gastropoda</taxon>
        <taxon>Caenogastropoda</taxon>
        <taxon>Architaenioglossa</taxon>
        <taxon>Ampullarioidea</taxon>
        <taxon>Ampullariidae</taxon>
        <taxon>Pomacea</taxon>
    </lineage>
</organism>
<protein>
    <submittedName>
        <fullName evidence="1">Uncharacterized protein</fullName>
    </submittedName>
</protein>
<reference evidence="1 2" key="1">
    <citation type="submission" date="2018-04" db="EMBL/GenBank/DDBJ databases">
        <title>The genome of golden apple snail Pomacea canaliculata provides insight into stress tolerance and invasive adaptation.</title>
        <authorList>
            <person name="Liu C."/>
            <person name="Liu B."/>
            <person name="Ren Y."/>
            <person name="Zhang Y."/>
            <person name="Wang H."/>
            <person name="Li S."/>
            <person name="Jiang F."/>
            <person name="Yin L."/>
            <person name="Zhang G."/>
            <person name="Qian W."/>
            <person name="Fan W."/>
        </authorList>
    </citation>
    <scope>NUCLEOTIDE SEQUENCE [LARGE SCALE GENOMIC DNA]</scope>
    <source>
        <strain evidence="1">SZHN2017</strain>
        <tissue evidence="1">Muscle</tissue>
    </source>
</reference>
<dbReference type="Proteomes" id="UP000245119">
    <property type="component" value="Linkage Group LG8"/>
</dbReference>
<evidence type="ECO:0000313" key="1">
    <source>
        <dbReference type="EMBL" id="PVD25734.1"/>
    </source>
</evidence>
<evidence type="ECO:0000313" key="2">
    <source>
        <dbReference type="Proteomes" id="UP000245119"/>
    </source>
</evidence>
<comment type="caution">
    <text evidence="1">The sequence shown here is derived from an EMBL/GenBank/DDBJ whole genome shotgun (WGS) entry which is preliminary data.</text>
</comment>
<dbReference type="EMBL" id="PZQS01000008">
    <property type="protein sequence ID" value="PVD25734.1"/>
    <property type="molecule type" value="Genomic_DNA"/>
</dbReference>
<name>A0A2T7NX45_POMCA</name>